<dbReference type="InterPro" id="IPR005123">
    <property type="entry name" value="Oxoglu/Fe-dep_dioxygenase_dom"/>
</dbReference>
<dbReference type="GO" id="GO:0005506">
    <property type="term" value="F:iron ion binding"/>
    <property type="evidence" value="ECO:0007669"/>
    <property type="project" value="InterPro"/>
</dbReference>
<accession>A0A1L9VP31</accession>
<dbReference type="PANTHER" id="PTHR10869">
    <property type="entry name" value="PROLYL 4-HYDROXYLASE ALPHA SUBUNIT"/>
    <property type="match status" value="1"/>
</dbReference>
<dbReference type="Proteomes" id="UP000184300">
    <property type="component" value="Unassembled WGS sequence"/>
</dbReference>
<dbReference type="GO" id="GO:0005783">
    <property type="term" value="C:endoplasmic reticulum"/>
    <property type="evidence" value="ECO:0007669"/>
    <property type="project" value="TreeGrafter"/>
</dbReference>
<dbReference type="GO" id="GO:0004656">
    <property type="term" value="F:procollagen-proline 4-dioxygenase activity"/>
    <property type="evidence" value="ECO:0007669"/>
    <property type="project" value="TreeGrafter"/>
</dbReference>
<dbReference type="GeneID" id="34465177"/>
<reference evidence="8" key="1">
    <citation type="journal article" date="2017" name="Genome Biol.">
        <title>Comparative genomics reveals high biological diversity and specific adaptations in the industrially and medically important fungal genus Aspergillus.</title>
        <authorList>
            <person name="de Vries R.P."/>
            <person name="Riley R."/>
            <person name="Wiebenga A."/>
            <person name="Aguilar-Osorio G."/>
            <person name="Amillis S."/>
            <person name="Uchima C.A."/>
            <person name="Anderluh G."/>
            <person name="Asadollahi M."/>
            <person name="Askin M."/>
            <person name="Barry K."/>
            <person name="Battaglia E."/>
            <person name="Bayram O."/>
            <person name="Benocci T."/>
            <person name="Braus-Stromeyer S.A."/>
            <person name="Caldana C."/>
            <person name="Canovas D."/>
            <person name="Cerqueira G.C."/>
            <person name="Chen F."/>
            <person name="Chen W."/>
            <person name="Choi C."/>
            <person name="Clum A."/>
            <person name="Dos Santos R.A."/>
            <person name="Damasio A.R."/>
            <person name="Diallinas G."/>
            <person name="Emri T."/>
            <person name="Fekete E."/>
            <person name="Flipphi M."/>
            <person name="Freyberg S."/>
            <person name="Gallo A."/>
            <person name="Gournas C."/>
            <person name="Habgood R."/>
            <person name="Hainaut M."/>
            <person name="Harispe M.L."/>
            <person name="Henrissat B."/>
            <person name="Hilden K.S."/>
            <person name="Hope R."/>
            <person name="Hossain A."/>
            <person name="Karabika E."/>
            <person name="Karaffa L."/>
            <person name="Karanyi Z."/>
            <person name="Krasevec N."/>
            <person name="Kuo A."/>
            <person name="Kusch H."/>
            <person name="LaButti K."/>
            <person name="Lagendijk E.L."/>
            <person name="Lapidus A."/>
            <person name="Levasseur A."/>
            <person name="Lindquist E."/>
            <person name="Lipzen A."/>
            <person name="Logrieco A.F."/>
            <person name="MacCabe A."/>
            <person name="Maekelae M.R."/>
            <person name="Malavazi I."/>
            <person name="Melin P."/>
            <person name="Meyer V."/>
            <person name="Mielnichuk N."/>
            <person name="Miskei M."/>
            <person name="Molnar A.P."/>
            <person name="Mule G."/>
            <person name="Ngan C.Y."/>
            <person name="Orejas M."/>
            <person name="Orosz E."/>
            <person name="Ouedraogo J.P."/>
            <person name="Overkamp K.M."/>
            <person name="Park H.-S."/>
            <person name="Perrone G."/>
            <person name="Piumi F."/>
            <person name="Punt P.J."/>
            <person name="Ram A.F."/>
            <person name="Ramon A."/>
            <person name="Rauscher S."/>
            <person name="Record E."/>
            <person name="Riano-Pachon D.M."/>
            <person name="Robert V."/>
            <person name="Roehrig J."/>
            <person name="Ruller R."/>
            <person name="Salamov A."/>
            <person name="Salih N.S."/>
            <person name="Samson R.A."/>
            <person name="Sandor E."/>
            <person name="Sanguinetti M."/>
            <person name="Schuetze T."/>
            <person name="Sepcic K."/>
            <person name="Shelest E."/>
            <person name="Sherlock G."/>
            <person name="Sophianopoulou V."/>
            <person name="Squina F.M."/>
            <person name="Sun H."/>
            <person name="Susca A."/>
            <person name="Todd R.B."/>
            <person name="Tsang A."/>
            <person name="Unkles S.E."/>
            <person name="van de Wiele N."/>
            <person name="van Rossen-Uffink D."/>
            <person name="Oliveira J.V."/>
            <person name="Vesth T.C."/>
            <person name="Visser J."/>
            <person name="Yu J.-H."/>
            <person name="Zhou M."/>
            <person name="Andersen M.R."/>
            <person name="Archer D.B."/>
            <person name="Baker S.E."/>
            <person name="Benoit I."/>
            <person name="Brakhage A.A."/>
            <person name="Braus G.H."/>
            <person name="Fischer R."/>
            <person name="Frisvad J.C."/>
            <person name="Goldman G.H."/>
            <person name="Houbraken J."/>
            <person name="Oakley B."/>
            <person name="Pocsi I."/>
            <person name="Scazzocchio C."/>
            <person name="Seiboth B."/>
            <person name="vanKuyk P.A."/>
            <person name="Wortman J."/>
            <person name="Dyer P.S."/>
            <person name="Grigoriev I.V."/>
        </authorList>
    </citation>
    <scope>NUCLEOTIDE SEQUENCE [LARGE SCALE GENOMIC DNA]</scope>
    <source>
        <strain evidence="8">CBS 516.65</strain>
    </source>
</reference>
<dbReference type="STRING" id="1160497.A0A1L9VP31"/>
<dbReference type="Gene3D" id="2.60.120.620">
    <property type="entry name" value="q2cbj1_9rhob like domain"/>
    <property type="match status" value="1"/>
</dbReference>
<evidence type="ECO:0000256" key="5">
    <source>
        <dbReference type="ARBA" id="ARBA00023004"/>
    </source>
</evidence>
<keyword evidence="3" id="KW-0223">Dioxygenase</keyword>
<dbReference type="AlphaFoldDB" id="A0A1L9VP31"/>
<dbReference type="EMBL" id="KV878894">
    <property type="protein sequence ID" value="OJJ85641.1"/>
    <property type="molecule type" value="Genomic_DNA"/>
</dbReference>
<protein>
    <recommendedName>
        <fullName evidence="6">Fe2OG dioxygenase domain-containing protein</fullName>
    </recommendedName>
</protein>
<evidence type="ECO:0000313" key="7">
    <source>
        <dbReference type="EMBL" id="OJJ85641.1"/>
    </source>
</evidence>
<evidence type="ECO:0000313" key="8">
    <source>
        <dbReference type="Proteomes" id="UP000184300"/>
    </source>
</evidence>
<evidence type="ECO:0000256" key="2">
    <source>
        <dbReference type="ARBA" id="ARBA00022723"/>
    </source>
</evidence>
<dbReference type="PROSITE" id="PS51471">
    <property type="entry name" value="FE2OG_OXY"/>
    <property type="match status" value="1"/>
</dbReference>
<dbReference type="RefSeq" id="XP_022402339.1">
    <property type="nucleotide sequence ID" value="XM_022548917.1"/>
</dbReference>
<evidence type="ECO:0000256" key="1">
    <source>
        <dbReference type="ARBA" id="ARBA00001961"/>
    </source>
</evidence>
<organism evidence="7 8">
    <name type="scientific">Aspergillus glaucus CBS 516.65</name>
    <dbReference type="NCBI Taxonomy" id="1160497"/>
    <lineage>
        <taxon>Eukaryota</taxon>
        <taxon>Fungi</taxon>
        <taxon>Dikarya</taxon>
        <taxon>Ascomycota</taxon>
        <taxon>Pezizomycotina</taxon>
        <taxon>Eurotiomycetes</taxon>
        <taxon>Eurotiomycetidae</taxon>
        <taxon>Eurotiales</taxon>
        <taxon>Aspergillaceae</taxon>
        <taxon>Aspergillus</taxon>
        <taxon>Aspergillus subgen. Aspergillus</taxon>
    </lineage>
</organism>
<dbReference type="InterPro" id="IPR044862">
    <property type="entry name" value="Pro_4_hyd_alph_FE2OG_OXY"/>
</dbReference>
<dbReference type="PANTHER" id="PTHR10869:SF246">
    <property type="entry name" value="TRANSMEMBRANE PROLYL 4-HYDROXYLASE"/>
    <property type="match status" value="1"/>
</dbReference>
<dbReference type="InterPro" id="IPR045054">
    <property type="entry name" value="P4HA-like"/>
</dbReference>
<keyword evidence="2" id="KW-0479">Metal-binding</keyword>
<keyword evidence="4" id="KW-0560">Oxidoreductase</keyword>
<comment type="cofactor">
    <cofactor evidence="1">
        <name>L-ascorbate</name>
        <dbReference type="ChEBI" id="CHEBI:38290"/>
    </cofactor>
</comment>
<dbReference type="InterPro" id="IPR006620">
    <property type="entry name" value="Pro_4_hyd_alph"/>
</dbReference>
<evidence type="ECO:0000256" key="4">
    <source>
        <dbReference type="ARBA" id="ARBA00023002"/>
    </source>
</evidence>
<feature type="domain" description="Fe2OG dioxygenase" evidence="6">
    <location>
        <begin position="149"/>
        <end position="271"/>
    </location>
</feature>
<gene>
    <name evidence="7" type="ORF">ASPGLDRAFT_65605</name>
</gene>
<dbReference type="GO" id="GO:0031418">
    <property type="term" value="F:L-ascorbic acid binding"/>
    <property type="evidence" value="ECO:0007669"/>
    <property type="project" value="InterPro"/>
</dbReference>
<dbReference type="OrthoDB" id="420380at2759"/>
<name>A0A1L9VP31_ASPGL</name>
<keyword evidence="5" id="KW-0408">Iron</keyword>
<keyword evidence="8" id="KW-1185">Reference proteome</keyword>
<evidence type="ECO:0000259" key="6">
    <source>
        <dbReference type="PROSITE" id="PS51471"/>
    </source>
</evidence>
<dbReference type="SMART" id="SM00702">
    <property type="entry name" value="P4Hc"/>
    <property type="match status" value="1"/>
</dbReference>
<dbReference type="Pfam" id="PF13640">
    <property type="entry name" value="2OG-FeII_Oxy_3"/>
    <property type="match status" value="1"/>
</dbReference>
<evidence type="ECO:0000256" key="3">
    <source>
        <dbReference type="ARBA" id="ARBA00022964"/>
    </source>
</evidence>
<sequence>MSSDTIANFQVTVPLTLQFNASFEGVQVVGASMDGGPVPINLLGDKPPAAQTEFQEPDTKVWPDGLENLSLVSANEELQCPDSSKMQYYIVHEDPQILYIPEFVSAAEITHLLDATKGSFSFAWVYREGVSSTDDSFRKSENAWPPRDEVVQCIEKRARYHENGFFSYHHDNFASPPNRMNRLSTFNVFLQGDCTGGGTHFPWIPRPEHPNWCQYIDYESTETGTIFKPIVGAAVFWVNTREDGTGFVEMLHAGMPVKSGTKVGMNIWSWENKTEQALSEEDVLVTQ</sequence>
<proteinExistence type="predicted"/>
<dbReference type="VEuPathDB" id="FungiDB:ASPGLDRAFT_65605"/>